<proteinExistence type="predicted"/>
<dbReference type="InterPro" id="IPR029058">
    <property type="entry name" value="AB_hydrolase_fold"/>
</dbReference>
<gene>
    <name evidence="2" type="ORF">BA177_13485</name>
</gene>
<dbReference type="RefSeq" id="WP_068617047.1">
    <property type="nucleotide sequence ID" value="NZ_CP016268.1"/>
</dbReference>
<dbReference type="EMBL" id="CP016268">
    <property type="protein sequence ID" value="ANO52074.1"/>
    <property type="molecule type" value="Genomic_DNA"/>
</dbReference>
<dbReference type="SUPFAM" id="SSF82784">
    <property type="entry name" value="OsmC-like"/>
    <property type="match status" value="1"/>
</dbReference>
<keyword evidence="3" id="KW-1185">Reference proteome</keyword>
<dbReference type="KEGG" id="woc:BA177_13485"/>
<dbReference type="Proteomes" id="UP000092695">
    <property type="component" value="Chromosome"/>
</dbReference>
<dbReference type="STRING" id="1548547.BA177_13485"/>
<dbReference type="Pfam" id="PF02566">
    <property type="entry name" value="OsmC"/>
    <property type="match status" value="1"/>
</dbReference>
<dbReference type="Gene3D" id="3.40.50.1820">
    <property type="entry name" value="alpha/beta hydrolase"/>
    <property type="match status" value="1"/>
</dbReference>
<name>A0A193LI55_9GAMM</name>
<accession>A0A193LI55</accession>
<dbReference type="InterPro" id="IPR015946">
    <property type="entry name" value="KH_dom-like_a/b"/>
</dbReference>
<dbReference type="Gene3D" id="3.30.300.20">
    <property type="match status" value="1"/>
</dbReference>
<protein>
    <submittedName>
        <fullName evidence="2">Osmotically inducible protein C</fullName>
    </submittedName>
</protein>
<dbReference type="InterPro" id="IPR000073">
    <property type="entry name" value="AB_hydrolase_1"/>
</dbReference>
<evidence type="ECO:0000313" key="3">
    <source>
        <dbReference type="Proteomes" id="UP000092695"/>
    </source>
</evidence>
<evidence type="ECO:0000259" key="1">
    <source>
        <dbReference type="Pfam" id="PF12697"/>
    </source>
</evidence>
<reference evidence="2 3" key="1">
    <citation type="submission" date="2016-06" db="EMBL/GenBank/DDBJ databases">
        <title>Complete genome sequence of a deep-branching marine Gamma Proteobacterium Woeseia oceani type strain XK5.</title>
        <authorList>
            <person name="Mu D."/>
            <person name="Du Z."/>
        </authorList>
    </citation>
    <scope>NUCLEOTIDE SEQUENCE [LARGE SCALE GENOMIC DNA]</scope>
    <source>
        <strain evidence="2 3">XK5</strain>
    </source>
</reference>
<dbReference type="InterPro" id="IPR036102">
    <property type="entry name" value="OsmC/Ohrsf"/>
</dbReference>
<evidence type="ECO:0000313" key="2">
    <source>
        <dbReference type="EMBL" id="ANO52074.1"/>
    </source>
</evidence>
<organism evidence="2 3">
    <name type="scientific">Woeseia oceani</name>
    <dbReference type="NCBI Taxonomy" id="1548547"/>
    <lineage>
        <taxon>Bacteria</taxon>
        <taxon>Pseudomonadati</taxon>
        <taxon>Pseudomonadota</taxon>
        <taxon>Gammaproteobacteria</taxon>
        <taxon>Woeseiales</taxon>
        <taxon>Woeseiaceae</taxon>
        <taxon>Woeseia</taxon>
    </lineage>
</organism>
<dbReference type="Pfam" id="PF12697">
    <property type="entry name" value="Abhydrolase_6"/>
    <property type="match status" value="1"/>
</dbReference>
<dbReference type="SUPFAM" id="SSF53474">
    <property type="entry name" value="alpha/beta-Hydrolases"/>
    <property type="match status" value="1"/>
</dbReference>
<dbReference type="AlphaFoldDB" id="A0A193LI55"/>
<dbReference type="ESTHER" id="9gamm-a0a193li55">
    <property type="family name" value="Est-OsmC"/>
</dbReference>
<feature type="domain" description="AB hydrolase-1" evidence="1">
    <location>
        <begin position="31"/>
        <end position="190"/>
    </location>
</feature>
<dbReference type="PANTHER" id="PTHR39624">
    <property type="entry name" value="PROTEIN INVOLVED IN RIMO-MEDIATED BETA-METHYLTHIOLATION OF RIBOSOMAL PROTEIN S12 YCAO"/>
    <property type="match status" value="1"/>
</dbReference>
<dbReference type="InterPro" id="IPR003718">
    <property type="entry name" value="OsmC/Ohr_fam"/>
</dbReference>
<sequence>MTKFQFQNRNGQNLTANLELPPGGQWQTTALFAHCFTCSRNIKAARNISRSLAEVGFAVLRFDFTGLGESDGDFADTTFSSNLDDLEDAAEWLSANLAAPQLLVGHSLGGAAVLAVAERLDSVKAVATLAAPANAAHVLKQLGDDLETIEREGSAEVQLAGRPFRIRKDFVDDARRHTLDERLHNLRRALLVMHSPVDQAVSVDNAQKIFTTALHPKSFVSLDNADHLLSDEADSQYAGAVIATWSRRFLQIDEPAATEQTIVYGRTDDQFLCRVQAGRHSLLADEPEKAGGSDLGPDPYKYLAAALGTCTVMTLNMYARHKKLAVERVSCEVSHDRIHAEDCDDCESTSGKVDQLTRVITLEGDLDEEQRQRMLEIADRCPVHRTLENEIRIDSRLD</sequence>
<dbReference type="PANTHER" id="PTHR39624:SF2">
    <property type="entry name" value="OSMC-LIKE PROTEIN"/>
    <property type="match status" value="1"/>
</dbReference>